<evidence type="ECO:0000256" key="10">
    <source>
        <dbReference type="SAM" id="MobiDB-lite"/>
    </source>
</evidence>
<evidence type="ECO:0000259" key="11">
    <source>
        <dbReference type="PROSITE" id="PS51779"/>
    </source>
</evidence>
<keyword evidence="8 9" id="KW-0131">Cell cycle</keyword>
<dbReference type="Pfam" id="PF03799">
    <property type="entry name" value="FtsQ_DivIB_C"/>
    <property type="match status" value="1"/>
</dbReference>
<sequence length="305" mass="32402">MSAAHVRRGGATRSKPRKSAKVAVPKKIAKKLPVDQARANKLAGLVFGGFLLAIALVVLIALDIPAKAERAAGTAVGQAGFTVSGYQIVGLHRMNRSLVDEVVNGELKRAADESGQDKAPQALVDVAAIRDRLMKFGWVKDARVSRRLPDTLVIDIVERTPAALWQNQGQLALIDPDGVVLDRVPVDKMPDLPLLIGAGANGQAEQLGRIMAVVPTLKPQLASGTWVGGRRWDLNFQSGETIALPEGETAAKTALTKFAKLDKSSGLLGRGIVRFDLRVPGKMIVRLPRAPGEPIAPAAQPQSQG</sequence>
<comment type="caution">
    <text evidence="12">The sequence shown here is derived from an EMBL/GenBank/DDBJ whole genome shotgun (WGS) entry which is preliminary data.</text>
</comment>
<keyword evidence="13" id="KW-1185">Reference proteome</keyword>
<dbReference type="PANTHER" id="PTHR35851">
    <property type="entry name" value="CELL DIVISION PROTEIN FTSQ"/>
    <property type="match status" value="1"/>
</dbReference>
<dbReference type="EMBL" id="BAABBM010000001">
    <property type="protein sequence ID" value="GAA3905298.1"/>
    <property type="molecule type" value="Genomic_DNA"/>
</dbReference>
<comment type="function">
    <text evidence="9">Essential cell division protein.</text>
</comment>
<feature type="compositionally biased region" description="Basic residues" evidence="10">
    <location>
        <begin position="1"/>
        <end position="20"/>
    </location>
</feature>
<evidence type="ECO:0000256" key="7">
    <source>
        <dbReference type="ARBA" id="ARBA00023136"/>
    </source>
</evidence>
<evidence type="ECO:0000256" key="1">
    <source>
        <dbReference type="ARBA" id="ARBA00004370"/>
    </source>
</evidence>
<comment type="similarity">
    <text evidence="9">Belongs to the FtsQ/DivIB family. FtsQ subfamily.</text>
</comment>
<dbReference type="InterPro" id="IPR026579">
    <property type="entry name" value="FtsQ"/>
</dbReference>
<evidence type="ECO:0000256" key="6">
    <source>
        <dbReference type="ARBA" id="ARBA00022989"/>
    </source>
</evidence>
<protein>
    <recommendedName>
        <fullName evidence="9">Cell division protein FtsQ</fullName>
    </recommendedName>
</protein>
<feature type="transmembrane region" description="Helical" evidence="9">
    <location>
        <begin position="42"/>
        <end position="62"/>
    </location>
</feature>
<evidence type="ECO:0000313" key="12">
    <source>
        <dbReference type="EMBL" id="GAA3905298.1"/>
    </source>
</evidence>
<dbReference type="Pfam" id="PF08478">
    <property type="entry name" value="POTRA_1"/>
    <property type="match status" value="1"/>
</dbReference>
<name>A0ABP7LN67_9SPHN</name>
<evidence type="ECO:0000256" key="4">
    <source>
        <dbReference type="ARBA" id="ARBA00022618"/>
    </source>
</evidence>
<evidence type="ECO:0000256" key="8">
    <source>
        <dbReference type="ARBA" id="ARBA00023306"/>
    </source>
</evidence>
<dbReference type="InterPro" id="IPR005548">
    <property type="entry name" value="Cell_div_FtsQ/DivIB_C"/>
</dbReference>
<reference evidence="13" key="1">
    <citation type="journal article" date="2019" name="Int. J. Syst. Evol. Microbiol.">
        <title>The Global Catalogue of Microorganisms (GCM) 10K type strain sequencing project: providing services to taxonomists for standard genome sequencing and annotation.</title>
        <authorList>
            <consortium name="The Broad Institute Genomics Platform"/>
            <consortium name="The Broad Institute Genome Sequencing Center for Infectious Disease"/>
            <person name="Wu L."/>
            <person name="Ma J."/>
        </authorList>
    </citation>
    <scope>NUCLEOTIDE SEQUENCE [LARGE SCALE GENOMIC DNA]</scope>
    <source>
        <strain evidence="13">JCM 17543</strain>
    </source>
</reference>
<evidence type="ECO:0000313" key="13">
    <source>
        <dbReference type="Proteomes" id="UP001500827"/>
    </source>
</evidence>
<keyword evidence="5 9" id="KW-0812">Transmembrane</keyword>
<comment type="subcellular location">
    <subcellularLocation>
        <location evidence="9">Cell inner membrane</location>
        <topology evidence="9">Single-pass type II membrane protein</topology>
    </subcellularLocation>
    <subcellularLocation>
        <location evidence="1">Membrane</location>
    </subcellularLocation>
    <text evidence="9">Localizes to the division septum.</text>
</comment>
<dbReference type="RefSeq" id="WP_344700017.1">
    <property type="nucleotide sequence ID" value="NZ_BAABBM010000001.1"/>
</dbReference>
<dbReference type="InterPro" id="IPR034746">
    <property type="entry name" value="POTRA"/>
</dbReference>
<keyword evidence="4 9" id="KW-0132">Cell division</keyword>
<accession>A0ABP7LN67</accession>
<proteinExistence type="inferred from homology"/>
<evidence type="ECO:0000256" key="9">
    <source>
        <dbReference type="HAMAP-Rule" id="MF_00911"/>
    </source>
</evidence>
<keyword evidence="2 9" id="KW-1003">Cell membrane</keyword>
<keyword evidence="3 9" id="KW-0997">Cell inner membrane</keyword>
<organism evidence="12 13">
    <name type="scientific">Sphingomonas limnosediminicola</name>
    <dbReference type="NCBI Taxonomy" id="940133"/>
    <lineage>
        <taxon>Bacteria</taxon>
        <taxon>Pseudomonadati</taxon>
        <taxon>Pseudomonadota</taxon>
        <taxon>Alphaproteobacteria</taxon>
        <taxon>Sphingomonadales</taxon>
        <taxon>Sphingomonadaceae</taxon>
        <taxon>Sphingomonas</taxon>
    </lineage>
</organism>
<keyword evidence="7 9" id="KW-0472">Membrane</keyword>
<evidence type="ECO:0000256" key="5">
    <source>
        <dbReference type="ARBA" id="ARBA00022692"/>
    </source>
</evidence>
<dbReference type="Proteomes" id="UP001500827">
    <property type="component" value="Unassembled WGS sequence"/>
</dbReference>
<dbReference type="Gene3D" id="3.10.20.310">
    <property type="entry name" value="membrane protein fhac"/>
    <property type="match status" value="1"/>
</dbReference>
<evidence type="ECO:0000256" key="3">
    <source>
        <dbReference type="ARBA" id="ARBA00022519"/>
    </source>
</evidence>
<gene>
    <name evidence="9" type="primary">ftsQ</name>
    <name evidence="12" type="ORF">GCM10022276_24820</name>
</gene>
<dbReference type="PROSITE" id="PS51779">
    <property type="entry name" value="POTRA"/>
    <property type="match status" value="1"/>
</dbReference>
<feature type="region of interest" description="Disordered" evidence="10">
    <location>
        <begin position="1"/>
        <end position="22"/>
    </location>
</feature>
<keyword evidence="6 9" id="KW-1133">Transmembrane helix</keyword>
<dbReference type="HAMAP" id="MF_00911">
    <property type="entry name" value="FtsQ_subfam"/>
    <property type="match status" value="1"/>
</dbReference>
<evidence type="ECO:0000256" key="2">
    <source>
        <dbReference type="ARBA" id="ARBA00022475"/>
    </source>
</evidence>
<dbReference type="InterPro" id="IPR013685">
    <property type="entry name" value="POTRA_FtsQ_type"/>
</dbReference>
<dbReference type="PANTHER" id="PTHR35851:SF1">
    <property type="entry name" value="CELL DIVISION PROTEIN FTSQ"/>
    <property type="match status" value="1"/>
</dbReference>
<feature type="domain" description="POTRA" evidence="11">
    <location>
        <begin position="81"/>
        <end position="159"/>
    </location>
</feature>